<protein>
    <submittedName>
        <fullName evidence="2">Nuclear transport factor 2 family protein</fullName>
    </submittedName>
</protein>
<dbReference type="InterPro" id="IPR037401">
    <property type="entry name" value="SnoaL-like"/>
</dbReference>
<comment type="caution">
    <text evidence="2">The sequence shown here is derived from an EMBL/GenBank/DDBJ whole genome shotgun (WGS) entry which is preliminary data.</text>
</comment>
<dbReference type="Proteomes" id="UP000620591">
    <property type="component" value="Unassembled WGS sequence"/>
</dbReference>
<proteinExistence type="predicted"/>
<gene>
    <name evidence="2" type="ORF">IBG24_15020</name>
</gene>
<evidence type="ECO:0000313" key="2">
    <source>
        <dbReference type="EMBL" id="MBC9227628.1"/>
    </source>
</evidence>
<evidence type="ECO:0000259" key="1">
    <source>
        <dbReference type="Pfam" id="PF12680"/>
    </source>
</evidence>
<dbReference type="AlphaFoldDB" id="A0A8I0EXN6"/>
<dbReference type="Gene3D" id="3.10.450.50">
    <property type="match status" value="1"/>
</dbReference>
<feature type="domain" description="SnoaL-like" evidence="1">
    <location>
        <begin position="11"/>
        <end position="110"/>
    </location>
</feature>
<dbReference type="Pfam" id="PF12680">
    <property type="entry name" value="SnoaL_2"/>
    <property type="match status" value="1"/>
</dbReference>
<dbReference type="SUPFAM" id="SSF54427">
    <property type="entry name" value="NTF2-like"/>
    <property type="match status" value="1"/>
</dbReference>
<evidence type="ECO:0000313" key="3">
    <source>
        <dbReference type="Proteomes" id="UP000620591"/>
    </source>
</evidence>
<reference evidence="2" key="1">
    <citation type="submission" date="2020-09" db="EMBL/GenBank/DDBJ databases">
        <title>Novel species in genus Aeromicrobium.</title>
        <authorList>
            <person name="Zhang G."/>
        </authorList>
    </citation>
    <scope>NUCLEOTIDE SEQUENCE</scope>
    <source>
        <strain evidence="2">Zg-636</strain>
    </source>
</reference>
<dbReference type="InterPro" id="IPR032710">
    <property type="entry name" value="NTF2-like_dom_sf"/>
</dbReference>
<dbReference type="EMBL" id="JACTVM010000005">
    <property type="protein sequence ID" value="MBC9227628.1"/>
    <property type="molecule type" value="Genomic_DNA"/>
</dbReference>
<organism evidence="2 3">
    <name type="scientific">Aeromicrobium senzhongii</name>
    <dbReference type="NCBI Taxonomy" id="2663859"/>
    <lineage>
        <taxon>Bacteria</taxon>
        <taxon>Bacillati</taxon>
        <taxon>Actinomycetota</taxon>
        <taxon>Actinomycetes</taxon>
        <taxon>Propionibacteriales</taxon>
        <taxon>Nocardioidaceae</taxon>
        <taxon>Aeromicrobium</taxon>
    </lineage>
</organism>
<accession>A0A8I0EXN6</accession>
<dbReference type="RefSeq" id="WP_187770077.1">
    <property type="nucleotide sequence ID" value="NZ_JACTVM010000005.1"/>
</dbReference>
<sequence length="118" mass="13120">MTKSKRLDVLDRYMEGFRRSDHEMVLGCLTDDVVWHVHGVRTTTGKAEFDSEIENPDFAGSPELTVDRTIEAGDVIVITGAGVGHHRQAGRFGFVYSDLFTFRGDLVAEVESYVVPVS</sequence>
<name>A0A8I0EXN6_9ACTN</name>